<evidence type="ECO:0000256" key="3">
    <source>
        <dbReference type="ARBA" id="ARBA00022801"/>
    </source>
</evidence>
<evidence type="ECO:0000256" key="1">
    <source>
        <dbReference type="ARBA" id="ARBA00010088"/>
    </source>
</evidence>
<feature type="active site" description="Proton donor" evidence="4">
    <location>
        <position position="320"/>
    </location>
</feature>
<sequence>MVEAPKRFKISVSNSVLDDLKERLKTARYPDELEDADWEYGTPVTSLKEFVAFWQQRYDWNEVENKLNELPQFTLTANGLNHHFIHKRSLRANAMPLILIHGWPGSFYEFAKVANQLTEPEGDQQPFHVVVPSLPGYGFSEKPKKRGYGIAEIAKGLNELMVKLGYKKYSAHGGDWGALIAHTLASCYPSECVAVHITLVLFPPPPLWNFPLAHLKFLASSIFGAERTYGHEGAKRLERLQAIMKTEMGYFHIQTTKPQSLAYGLNDSPIGLLAWILEKYHGWTDRRTFDLSSDEAKEIIVTTTMLYWVTETIPSSMRIYREYRDKNIMTGSLSDGVMTLSSKVPTGVAFFPCDFPPCPKEWAECYTNIQRWKEYDKGGHFPGLECPDVLTSDLREYFDLPVVKKAF</sequence>
<keyword evidence="3" id="KW-0378">Hydrolase</keyword>
<comment type="similarity">
    <text evidence="1">Belongs to the peptidase S33 family.</text>
</comment>
<comment type="caution">
    <text evidence="6">The sequence shown here is derived from an EMBL/GenBank/DDBJ whole genome shotgun (WGS) entry which is preliminary data.</text>
</comment>
<evidence type="ECO:0000313" key="7">
    <source>
        <dbReference type="Proteomes" id="UP000789572"/>
    </source>
</evidence>
<dbReference type="GO" id="GO:0004301">
    <property type="term" value="F:epoxide hydrolase activity"/>
    <property type="evidence" value="ECO:0007669"/>
    <property type="project" value="TreeGrafter"/>
</dbReference>
<dbReference type="Proteomes" id="UP000789572">
    <property type="component" value="Unassembled WGS sequence"/>
</dbReference>
<feature type="non-terminal residue" evidence="6">
    <location>
        <position position="407"/>
    </location>
</feature>
<accession>A0A9N9DTF8</accession>
<organism evidence="6 7">
    <name type="scientific">Paraglomus occultum</name>
    <dbReference type="NCBI Taxonomy" id="144539"/>
    <lineage>
        <taxon>Eukaryota</taxon>
        <taxon>Fungi</taxon>
        <taxon>Fungi incertae sedis</taxon>
        <taxon>Mucoromycota</taxon>
        <taxon>Glomeromycotina</taxon>
        <taxon>Glomeromycetes</taxon>
        <taxon>Paraglomerales</taxon>
        <taxon>Paraglomeraceae</taxon>
        <taxon>Paraglomus</taxon>
    </lineage>
</organism>
<reference evidence="6" key="1">
    <citation type="submission" date="2021-06" db="EMBL/GenBank/DDBJ databases">
        <authorList>
            <person name="Kallberg Y."/>
            <person name="Tangrot J."/>
            <person name="Rosling A."/>
        </authorList>
    </citation>
    <scope>NUCLEOTIDE SEQUENCE</scope>
    <source>
        <strain evidence="6">IA702</strain>
    </source>
</reference>
<evidence type="ECO:0000256" key="2">
    <source>
        <dbReference type="ARBA" id="ARBA00022797"/>
    </source>
</evidence>
<protein>
    <submittedName>
        <fullName evidence="6">8183_t:CDS:1</fullName>
    </submittedName>
</protein>
<dbReference type="AlphaFoldDB" id="A0A9N9DTF8"/>
<dbReference type="GO" id="GO:0097176">
    <property type="term" value="P:epoxide metabolic process"/>
    <property type="evidence" value="ECO:0007669"/>
    <property type="project" value="TreeGrafter"/>
</dbReference>
<evidence type="ECO:0000259" key="5">
    <source>
        <dbReference type="Pfam" id="PF06441"/>
    </source>
</evidence>
<dbReference type="EMBL" id="CAJVPJ010003952">
    <property type="protein sequence ID" value="CAG8646710.1"/>
    <property type="molecule type" value="Genomic_DNA"/>
</dbReference>
<dbReference type="PANTHER" id="PTHR21661:SF35">
    <property type="entry name" value="EPOXIDE HYDROLASE"/>
    <property type="match status" value="1"/>
</dbReference>
<dbReference type="Gene3D" id="3.40.50.1820">
    <property type="entry name" value="alpha/beta hydrolase"/>
    <property type="match status" value="1"/>
</dbReference>
<feature type="active site" description="Proton acceptor" evidence="4">
    <location>
        <position position="380"/>
    </location>
</feature>
<name>A0A9N9DTF8_9GLOM</name>
<dbReference type="SUPFAM" id="SSF53474">
    <property type="entry name" value="alpha/beta-Hydrolases"/>
    <property type="match status" value="1"/>
</dbReference>
<evidence type="ECO:0000313" key="6">
    <source>
        <dbReference type="EMBL" id="CAG8646710.1"/>
    </source>
</evidence>
<dbReference type="PANTHER" id="PTHR21661">
    <property type="entry name" value="EPOXIDE HYDROLASE 1-RELATED"/>
    <property type="match status" value="1"/>
</dbReference>
<dbReference type="Pfam" id="PF06441">
    <property type="entry name" value="EHN"/>
    <property type="match status" value="1"/>
</dbReference>
<dbReference type="InterPro" id="IPR010497">
    <property type="entry name" value="Epoxide_hydro_N"/>
</dbReference>
<dbReference type="PIRSF" id="PIRSF001112">
    <property type="entry name" value="Epoxide_hydrolase"/>
    <property type="match status" value="1"/>
</dbReference>
<gene>
    <name evidence="6" type="ORF">POCULU_LOCUS9721</name>
</gene>
<feature type="domain" description="Epoxide hydrolase N-terminal" evidence="5">
    <location>
        <begin position="6"/>
        <end position="110"/>
    </location>
</feature>
<dbReference type="InterPro" id="IPR000639">
    <property type="entry name" value="Epox_hydrolase-like"/>
</dbReference>
<feature type="active site" description="Nucleophile" evidence="4">
    <location>
        <position position="175"/>
    </location>
</feature>
<dbReference type="OrthoDB" id="7130006at2759"/>
<dbReference type="PRINTS" id="PR00412">
    <property type="entry name" value="EPOXHYDRLASE"/>
</dbReference>
<keyword evidence="2" id="KW-0058">Aromatic hydrocarbons catabolism</keyword>
<keyword evidence="7" id="KW-1185">Reference proteome</keyword>
<dbReference type="InterPro" id="IPR029058">
    <property type="entry name" value="AB_hydrolase_fold"/>
</dbReference>
<dbReference type="InterPro" id="IPR016292">
    <property type="entry name" value="Epoxide_hydrolase"/>
</dbReference>
<evidence type="ECO:0000256" key="4">
    <source>
        <dbReference type="PIRSR" id="PIRSR001112-1"/>
    </source>
</evidence>
<proteinExistence type="inferred from homology"/>